<dbReference type="RefSeq" id="WP_070016933.1">
    <property type="nucleotide sequence ID" value="NZ_LJGW01000218.1"/>
</dbReference>
<dbReference type="Proteomes" id="UP000176005">
    <property type="component" value="Unassembled WGS sequence"/>
</dbReference>
<accession>A0A1E7L5S4</accession>
<evidence type="ECO:0000313" key="1">
    <source>
        <dbReference type="EMBL" id="OEV11524.1"/>
    </source>
</evidence>
<dbReference type="AlphaFoldDB" id="A0A1E7L5S4"/>
<reference evidence="1 2" key="1">
    <citation type="journal article" date="2016" name="Front. Microbiol.">
        <title>Comparative Genomics Analysis of Streptomyces Species Reveals Their Adaptation to the Marine Environment and Their Diversity at the Genomic Level.</title>
        <authorList>
            <person name="Tian X."/>
            <person name="Zhang Z."/>
            <person name="Yang T."/>
            <person name="Chen M."/>
            <person name="Li J."/>
            <person name="Chen F."/>
            <person name="Yang J."/>
            <person name="Li W."/>
            <person name="Zhang B."/>
            <person name="Zhang Z."/>
            <person name="Wu J."/>
            <person name="Zhang C."/>
            <person name="Long L."/>
            <person name="Xiao J."/>
        </authorList>
    </citation>
    <scope>NUCLEOTIDE SEQUENCE [LARGE SCALE GENOMIC DNA]</scope>
    <source>
        <strain evidence="1 2">SCSIO 10429</strain>
    </source>
</reference>
<comment type="caution">
    <text evidence="1">The sequence shown here is derived from an EMBL/GenBank/DDBJ whole genome shotgun (WGS) entry which is preliminary data.</text>
</comment>
<proteinExistence type="predicted"/>
<protein>
    <submittedName>
        <fullName evidence="1">Uncharacterized protein</fullName>
    </submittedName>
</protein>
<keyword evidence="2" id="KW-1185">Reference proteome</keyword>
<sequence>MTWNWLQIDLTQALGAGRAEVTCGPGRLIYEAARLDVQERLNELTGQDAGFRGANRSWRKGEDFVMAKGLHIWAVFEEIPGEPSDTTGRRFAEKMIARLRAADHDATRKP</sequence>
<gene>
    <name evidence="1" type="ORF">AN218_12535</name>
</gene>
<dbReference type="EMBL" id="LJGW01000218">
    <property type="protein sequence ID" value="OEV11524.1"/>
    <property type="molecule type" value="Genomic_DNA"/>
</dbReference>
<organism evidence="1 2">
    <name type="scientific">Streptomyces nanshensis</name>
    <dbReference type="NCBI Taxonomy" id="518642"/>
    <lineage>
        <taxon>Bacteria</taxon>
        <taxon>Bacillati</taxon>
        <taxon>Actinomycetota</taxon>
        <taxon>Actinomycetes</taxon>
        <taxon>Kitasatosporales</taxon>
        <taxon>Streptomycetaceae</taxon>
        <taxon>Streptomyces</taxon>
    </lineage>
</organism>
<name>A0A1E7L5S4_9ACTN</name>
<evidence type="ECO:0000313" key="2">
    <source>
        <dbReference type="Proteomes" id="UP000176005"/>
    </source>
</evidence>